<feature type="region of interest" description="Disordered" evidence="1">
    <location>
        <begin position="164"/>
        <end position="183"/>
    </location>
</feature>
<protein>
    <submittedName>
        <fullName evidence="2">Uncharacterized protein</fullName>
    </submittedName>
</protein>
<reference evidence="2 3" key="1">
    <citation type="submission" date="2018-02" db="EMBL/GenBank/DDBJ databases">
        <title>Draft genome sequences of Elsinoe sp., causing black scab on jojoba.</title>
        <authorList>
            <person name="Stodart B."/>
            <person name="Jeffress S."/>
            <person name="Ash G."/>
            <person name="Arun Chinnappa K."/>
        </authorList>
    </citation>
    <scope>NUCLEOTIDE SEQUENCE [LARGE SCALE GENOMIC DNA]</scope>
    <source>
        <strain evidence="2 3">Hillstone_2</strain>
    </source>
</reference>
<comment type="caution">
    <text evidence="2">The sequence shown here is derived from an EMBL/GenBank/DDBJ whole genome shotgun (WGS) entry which is preliminary data.</text>
</comment>
<accession>A0A4U7B5T7</accession>
<evidence type="ECO:0000313" key="3">
    <source>
        <dbReference type="Proteomes" id="UP000308133"/>
    </source>
</evidence>
<name>A0A4U7B5T7_9PEZI</name>
<gene>
    <name evidence="2" type="ORF">C1H76_2597</name>
</gene>
<dbReference type="Proteomes" id="UP000308133">
    <property type="component" value="Unassembled WGS sequence"/>
</dbReference>
<proteinExistence type="predicted"/>
<dbReference type="AlphaFoldDB" id="A0A4U7B5T7"/>
<evidence type="ECO:0000313" key="2">
    <source>
        <dbReference type="EMBL" id="TKX25105.1"/>
    </source>
</evidence>
<sequence length="183" mass="20203">MDKLIGNSDHLNSGSLSTPARSEAEALLENGILTAVNLLLEVKPENLPQQEWKEMETDTIALSQLRKCISAFAQSNIGETEAHMRAAVANMFIEAAKPFKVRDQEAFVRQYEKGYLGEDLDYLGSMMLRLKDQGESRGSEERWKAMAGLGLEMAVARIKVERNEAEEKTEGASSVQSMAVPAP</sequence>
<organism evidence="2 3">
    <name type="scientific">Elsinoe australis</name>
    <dbReference type="NCBI Taxonomy" id="40998"/>
    <lineage>
        <taxon>Eukaryota</taxon>
        <taxon>Fungi</taxon>
        <taxon>Dikarya</taxon>
        <taxon>Ascomycota</taxon>
        <taxon>Pezizomycotina</taxon>
        <taxon>Dothideomycetes</taxon>
        <taxon>Dothideomycetidae</taxon>
        <taxon>Myriangiales</taxon>
        <taxon>Elsinoaceae</taxon>
        <taxon>Elsinoe</taxon>
    </lineage>
</organism>
<evidence type="ECO:0000256" key="1">
    <source>
        <dbReference type="SAM" id="MobiDB-lite"/>
    </source>
</evidence>
<dbReference type="EMBL" id="PTQR01000031">
    <property type="protein sequence ID" value="TKX25105.1"/>
    <property type="molecule type" value="Genomic_DNA"/>
</dbReference>